<dbReference type="EnsemblMetazoa" id="XM_022803915">
    <property type="protein sequence ID" value="XP_022659650"/>
    <property type="gene ID" value="LOC111249694"/>
</dbReference>
<name>A0A7M7KDY0_VARDE</name>
<feature type="compositionally biased region" description="Basic and acidic residues" evidence="1">
    <location>
        <begin position="75"/>
        <end position="84"/>
    </location>
</feature>
<keyword evidence="3" id="KW-1185">Reference proteome</keyword>
<feature type="region of interest" description="Disordered" evidence="1">
    <location>
        <begin position="60"/>
        <end position="106"/>
    </location>
</feature>
<dbReference type="RefSeq" id="XP_022659650.1">
    <property type="nucleotide sequence ID" value="XM_022803915.1"/>
</dbReference>
<dbReference type="InParanoid" id="A0A7M7KDY0"/>
<feature type="compositionally biased region" description="Low complexity" evidence="1">
    <location>
        <begin position="61"/>
        <end position="72"/>
    </location>
</feature>
<dbReference type="Proteomes" id="UP000594260">
    <property type="component" value="Unplaced"/>
</dbReference>
<proteinExistence type="predicted"/>
<dbReference type="AlphaFoldDB" id="A0A7M7KDY0"/>
<reference evidence="2" key="1">
    <citation type="submission" date="2021-01" db="UniProtKB">
        <authorList>
            <consortium name="EnsemblMetazoa"/>
        </authorList>
    </citation>
    <scope>IDENTIFICATION</scope>
</reference>
<dbReference type="KEGG" id="vde:111249694"/>
<evidence type="ECO:0000313" key="2">
    <source>
        <dbReference type="EnsemblMetazoa" id="XP_022659650"/>
    </source>
</evidence>
<dbReference type="GeneID" id="111249694"/>
<organism evidence="2 3">
    <name type="scientific">Varroa destructor</name>
    <name type="common">Honeybee mite</name>
    <dbReference type="NCBI Taxonomy" id="109461"/>
    <lineage>
        <taxon>Eukaryota</taxon>
        <taxon>Metazoa</taxon>
        <taxon>Ecdysozoa</taxon>
        <taxon>Arthropoda</taxon>
        <taxon>Chelicerata</taxon>
        <taxon>Arachnida</taxon>
        <taxon>Acari</taxon>
        <taxon>Parasitiformes</taxon>
        <taxon>Mesostigmata</taxon>
        <taxon>Gamasina</taxon>
        <taxon>Dermanyssoidea</taxon>
        <taxon>Varroidae</taxon>
        <taxon>Varroa</taxon>
    </lineage>
</organism>
<accession>A0A7M7KDY0</accession>
<protein>
    <submittedName>
        <fullName evidence="2">Uncharacterized protein</fullName>
    </submittedName>
</protein>
<evidence type="ECO:0000256" key="1">
    <source>
        <dbReference type="SAM" id="MobiDB-lite"/>
    </source>
</evidence>
<sequence>MPILASDTTIFTCGDFPRCSVMVLLRMYSTSVHASKVLTSPFVKTAFQIVHRQRHFVRPNLPTTSSTSLSPSAAKDLHSKRAEKPVTVALSHRSKRNSGPIRLIWR</sequence>
<evidence type="ECO:0000313" key="3">
    <source>
        <dbReference type="Proteomes" id="UP000594260"/>
    </source>
</evidence>